<feature type="region of interest" description="Disordered" evidence="1">
    <location>
        <begin position="66"/>
        <end position="87"/>
    </location>
</feature>
<sequence length="243" mass="28144">MRIKFSAEMNRIPTVCVKTLVCLFVLVQCTGCSHLAKIYSRLNHEHRHEDDSDKYNYPLDKLMNRLGHNSSKDARTPSNLIDTSMDRYSRKSAAETSTWSPASAGGNALWKRRSVSGAAQKPRVIREETKDSRRRKLEGSLERRLYEDSDEDEEDEDEPIEEEMEAREYQDLDPFSYDADHRNVRHGASYMAFYDRCRVREHGSWFRKKPQSAYHSEQGQHDAIAQLASRSILHGCESRQSTP</sequence>
<feature type="compositionally biased region" description="Basic and acidic residues" evidence="1">
    <location>
        <begin position="124"/>
        <end position="147"/>
    </location>
</feature>
<comment type="caution">
    <text evidence="2">The sequence shown here is derived from an EMBL/GenBank/DDBJ whole genome shotgun (WGS) entry which is preliminary data.</text>
</comment>
<accession>A0AAI8UTY6</accession>
<feature type="compositionally biased region" description="Acidic residues" evidence="1">
    <location>
        <begin position="148"/>
        <end position="165"/>
    </location>
</feature>
<dbReference type="Proteomes" id="UP001152759">
    <property type="component" value="Unassembled WGS sequence"/>
</dbReference>
<reference evidence="2" key="1">
    <citation type="submission" date="2021-12" db="EMBL/GenBank/DDBJ databases">
        <authorList>
            <person name="King R."/>
        </authorList>
    </citation>
    <scope>NUCLEOTIDE SEQUENCE</scope>
</reference>
<organism evidence="2 3">
    <name type="scientific">Bemisia tabaci</name>
    <name type="common">Sweetpotato whitefly</name>
    <name type="synonym">Aleurodes tabaci</name>
    <dbReference type="NCBI Taxonomy" id="7038"/>
    <lineage>
        <taxon>Eukaryota</taxon>
        <taxon>Metazoa</taxon>
        <taxon>Ecdysozoa</taxon>
        <taxon>Arthropoda</taxon>
        <taxon>Hexapoda</taxon>
        <taxon>Insecta</taxon>
        <taxon>Pterygota</taxon>
        <taxon>Neoptera</taxon>
        <taxon>Paraneoptera</taxon>
        <taxon>Hemiptera</taxon>
        <taxon>Sternorrhyncha</taxon>
        <taxon>Aleyrodoidea</taxon>
        <taxon>Aleyrodidae</taxon>
        <taxon>Aleyrodinae</taxon>
        <taxon>Bemisia</taxon>
    </lineage>
</organism>
<keyword evidence="3" id="KW-1185">Reference proteome</keyword>
<dbReference type="AlphaFoldDB" id="A0AAI8UTY6"/>
<proteinExistence type="predicted"/>
<name>A0AAI8UTY6_BEMTA</name>
<gene>
    <name evidence="2" type="ORF">BEMITA_LOCUS92</name>
</gene>
<dbReference type="EMBL" id="CAKKNF020000011">
    <property type="protein sequence ID" value="CAH0746944.1"/>
    <property type="molecule type" value="Genomic_DNA"/>
</dbReference>
<evidence type="ECO:0000313" key="3">
    <source>
        <dbReference type="Proteomes" id="UP001152759"/>
    </source>
</evidence>
<evidence type="ECO:0000313" key="2">
    <source>
        <dbReference type="EMBL" id="CAH0746944.1"/>
    </source>
</evidence>
<feature type="region of interest" description="Disordered" evidence="1">
    <location>
        <begin position="120"/>
        <end position="171"/>
    </location>
</feature>
<evidence type="ECO:0000256" key="1">
    <source>
        <dbReference type="SAM" id="MobiDB-lite"/>
    </source>
</evidence>
<protein>
    <submittedName>
        <fullName evidence="2">Uncharacterized protein</fullName>
    </submittedName>
</protein>